<accession>A0A8I2YQZ4</accession>
<dbReference type="GO" id="GO:0005829">
    <property type="term" value="C:cytosol"/>
    <property type="evidence" value="ECO:0007669"/>
    <property type="project" value="TreeGrafter"/>
</dbReference>
<dbReference type="PANTHER" id="PTHR31841">
    <property type="entry name" value="PROTEIN FAM72A-RELATED"/>
    <property type="match status" value="1"/>
</dbReference>
<evidence type="ECO:0000313" key="3">
    <source>
        <dbReference type="EMBL" id="KAG6375448.1"/>
    </source>
</evidence>
<feature type="region of interest" description="Disordered" evidence="2">
    <location>
        <begin position="243"/>
        <end position="374"/>
    </location>
</feature>
<reference evidence="3" key="1">
    <citation type="submission" date="2021-03" db="EMBL/GenBank/DDBJ databases">
        <title>Evolutionary innovations through gain and loss of genes in the ectomycorrhizal Boletales.</title>
        <authorList>
            <person name="Wu G."/>
            <person name="Miyauchi S."/>
            <person name="Morin E."/>
            <person name="Yang Z.-L."/>
            <person name="Xu J."/>
            <person name="Martin F.M."/>
        </authorList>
    </citation>
    <scope>NUCLEOTIDE SEQUENCE</scope>
    <source>
        <strain evidence="3">BR01</strain>
    </source>
</reference>
<dbReference type="EMBL" id="JAGFBS010000014">
    <property type="protein sequence ID" value="KAG6375448.1"/>
    <property type="molecule type" value="Genomic_DNA"/>
</dbReference>
<evidence type="ECO:0000256" key="1">
    <source>
        <dbReference type="ARBA" id="ARBA00006888"/>
    </source>
</evidence>
<dbReference type="InterPro" id="IPR026768">
    <property type="entry name" value="YPEH2ZP"/>
</dbReference>
<keyword evidence="4" id="KW-1185">Reference proteome</keyword>
<feature type="compositionally biased region" description="Polar residues" evidence="2">
    <location>
        <begin position="288"/>
        <end position="304"/>
    </location>
</feature>
<comment type="similarity">
    <text evidence="1">Belongs to the FAM72 family.</text>
</comment>
<feature type="region of interest" description="Disordered" evidence="2">
    <location>
        <begin position="1"/>
        <end position="27"/>
    </location>
</feature>
<protein>
    <submittedName>
        <fullName evidence="3">Uncharacterized protein</fullName>
    </submittedName>
</protein>
<dbReference type="OrthoDB" id="428577at2759"/>
<dbReference type="Pfam" id="PF14976">
    <property type="entry name" value="YPEH2ZP"/>
    <property type="match status" value="1"/>
</dbReference>
<gene>
    <name evidence="3" type="ORF">JVT61DRAFT_3006</name>
</gene>
<dbReference type="AlphaFoldDB" id="A0A8I2YQZ4"/>
<feature type="compositionally biased region" description="Pro residues" evidence="2">
    <location>
        <begin position="253"/>
        <end position="268"/>
    </location>
</feature>
<sequence length="415" mass="45508">MPALTLTDSLPPIDQPATRDHTFPYPRPHRLPPDALYTHAHFDPSPSHPAPPSHFPPSSAVFSHFALPHTPANWQHHVPLLHHNPYPPPQPPQLVHKVWILDCHSCGTFLTNRGMKASLLTSFSQRILLPKLTVFQAVLLLRPNVSLFSTDALPVNCSAYSTNPDALRPPPCRPYTAPSALRTCECLTQTLCCHTCGTAVGYIIVIPCSRCTSSISATNRATNGHRFVFHSSEIIASERHHVPDEPGVLPVEYPTPPPPPSSPPPLAPAYPAMFHSTDVTTHRRPSSIVPSQAFQPLQTSSPSPGSDYLPSPRMESPDLAPSSAHSSPDLRASVPPSSPRRSPRPSLHTPFSHNPVPQTLSETRGLTPEPSPRKLKAGDVLYWHHLTKHGEIPGVGEDPRARIPNRGDVHKFFER</sequence>
<dbReference type="PANTHER" id="PTHR31841:SF1">
    <property type="entry name" value="PROTEIN FAM72A-RELATED"/>
    <property type="match status" value="1"/>
</dbReference>
<feature type="compositionally biased region" description="Polar residues" evidence="2">
    <location>
        <begin position="349"/>
        <end position="364"/>
    </location>
</feature>
<proteinExistence type="inferred from homology"/>
<feature type="region of interest" description="Disordered" evidence="2">
    <location>
        <begin position="390"/>
        <end position="415"/>
    </location>
</feature>
<organism evidence="3 4">
    <name type="scientific">Boletus reticuloceps</name>
    <dbReference type="NCBI Taxonomy" id="495285"/>
    <lineage>
        <taxon>Eukaryota</taxon>
        <taxon>Fungi</taxon>
        <taxon>Dikarya</taxon>
        <taxon>Basidiomycota</taxon>
        <taxon>Agaricomycotina</taxon>
        <taxon>Agaricomycetes</taxon>
        <taxon>Agaricomycetidae</taxon>
        <taxon>Boletales</taxon>
        <taxon>Boletineae</taxon>
        <taxon>Boletaceae</taxon>
        <taxon>Boletoideae</taxon>
        <taxon>Boletus</taxon>
    </lineage>
</organism>
<evidence type="ECO:0000313" key="4">
    <source>
        <dbReference type="Proteomes" id="UP000683000"/>
    </source>
</evidence>
<name>A0A8I2YQZ4_9AGAM</name>
<dbReference type="Proteomes" id="UP000683000">
    <property type="component" value="Unassembled WGS sequence"/>
</dbReference>
<evidence type="ECO:0000256" key="2">
    <source>
        <dbReference type="SAM" id="MobiDB-lite"/>
    </source>
</evidence>
<feature type="compositionally biased region" description="Basic and acidic residues" evidence="2">
    <location>
        <begin position="397"/>
        <end position="415"/>
    </location>
</feature>
<comment type="caution">
    <text evidence="3">The sequence shown here is derived from an EMBL/GenBank/DDBJ whole genome shotgun (WGS) entry which is preliminary data.</text>
</comment>